<dbReference type="EC" id="5.2.1.8" evidence="1"/>
<accession>A0AAW1X6M8</accession>
<evidence type="ECO:0000256" key="1">
    <source>
        <dbReference type="PROSITE-ProRule" id="PRU00277"/>
    </source>
</evidence>
<reference evidence="3 4" key="1">
    <citation type="journal article" date="2023" name="G3 (Bethesda)">
        <title>A chromosome-length genome assembly and annotation of blackberry (Rubus argutus, cv. 'Hillquist').</title>
        <authorList>
            <person name="Bruna T."/>
            <person name="Aryal R."/>
            <person name="Dudchenko O."/>
            <person name="Sargent D.J."/>
            <person name="Mead D."/>
            <person name="Buti M."/>
            <person name="Cavallini A."/>
            <person name="Hytonen T."/>
            <person name="Andres J."/>
            <person name="Pham M."/>
            <person name="Weisz D."/>
            <person name="Mascagni F."/>
            <person name="Usai G."/>
            <person name="Natali L."/>
            <person name="Bassil N."/>
            <person name="Fernandez G.E."/>
            <person name="Lomsadze A."/>
            <person name="Armour M."/>
            <person name="Olukolu B."/>
            <person name="Poorten T."/>
            <person name="Britton C."/>
            <person name="Davik J."/>
            <person name="Ashrafi H."/>
            <person name="Aiden E.L."/>
            <person name="Borodovsky M."/>
            <person name="Worthington M."/>
        </authorList>
    </citation>
    <scope>NUCLEOTIDE SEQUENCE [LARGE SCALE GENOMIC DNA]</scope>
    <source>
        <strain evidence="3">PI 553951</strain>
    </source>
</reference>
<proteinExistence type="predicted"/>
<dbReference type="GO" id="GO:0003755">
    <property type="term" value="F:peptidyl-prolyl cis-trans isomerase activity"/>
    <property type="evidence" value="ECO:0007669"/>
    <property type="project" value="UniProtKB-KW"/>
</dbReference>
<dbReference type="EMBL" id="JBEDUW010000004">
    <property type="protein sequence ID" value="KAK9932050.1"/>
    <property type="molecule type" value="Genomic_DNA"/>
</dbReference>
<dbReference type="InterPro" id="IPR046357">
    <property type="entry name" value="PPIase_dom_sf"/>
</dbReference>
<evidence type="ECO:0000313" key="3">
    <source>
        <dbReference type="EMBL" id="KAK9932050.1"/>
    </source>
</evidence>
<dbReference type="AlphaFoldDB" id="A0AAW1X6M8"/>
<keyword evidence="4" id="KW-1185">Reference proteome</keyword>
<evidence type="ECO:0000313" key="4">
    <source>
        <dbReference type="Proteomes" id="UP001457282"/>
    </source>
</evidence>
<dbReference type="Proteomes" id="UP001457282">
    <property type="component" value="Unassembled WGS sequence"/>
</dbReference>
<dbReference type="PROSITE" id="PS50059">
    <property type="entry name" value="FKBP_PPIASE"/>
    <property type="match status" value="1"/>
</dbReference>
<keyword evidence="1" id="KW-0413">Isomerase</keyword>
<feature type="domain" description="PPIase FKBP-type" evidence="2">
    <location>
        <begin position="1"/>
        <end position="31"/>
    </location>
</feature>
<organism evidence="3 4">
    <name type="scientific">Rubus argutus</name>
    <name type="common">Southern blackberry</name>
    <dbReference type="NCBI Taxonomy" id="59490"/>
    <lineage>
        <taxon>Eukaryota</taxon>
        <taxon>Viridiplantae</taxon>
        <taxon>Streptophyta</taxon>
        <taxon>Embryophyta</taxon>
        <taxon>Tracheophyta</taxon>
        <taxon>Spermatophyta</taxon>
        <taxon>Magnoliopsida</taxon>
        <taxon>eudicotyledons</taxon>
        <taxon>Gunneridae</taxon>
        <taxon>Pentapetalae</taxon>
        <taxon>rosids</taxon>
        <taxon>fabids</taxon>
        <taxon>Rosales</taxon>
        <taxon>Rosaceae</taxon>
        <taxon>Rosoideae</taxon>
        <taxon>Rosoideae incertae sedis</taxon>
        <taxon>Rubus</taxon>
    </lineage>
</organism>
<name>A0AAW1X6M8_RUBAR</name>
<dbReference type="Gene3D" id="3.10.50.40">
    <property type="match status" value="1"/>
</dbReference>
<keyword evidence="1" id="KW-0697">Rotamase</keyword>
<dbReference type="SUPFAM" id="SSF54534">
    <property type="entry name" value="FKBP-like"/>
    <property type="match status" value="1"/>
</dbReference>
<protein>
    <recommendedName>
        <fullName evidence="1">peptidylprolyl isomerase</fullName>
        <ecNumber evidence="1">5.2.1.8</ecNumber>
    </recommendedName>
</protein>
<sequence length="254" mass="27528">MQVGGQRLLIVPPELAYGSKGVQEIPPNATIEDLVSRKMIGLACGGGGWFDHRRCDLRELRRRGLGLAEWVDAIAARAGSWLGFAAHGNGKIDRRRVGEVVLARARLDADLNWVNAVIDLGLGKAWWQLGSDGDIGRVHGLNRGESGACGGGGWFDHRRCDLRELRRRGLGLAEWVDAIAARAGSWLGFAAHGNGKIDRRRVGEVVLARARLDADLNWVNAVIDLGLGKAWWQLGSDGDIGRVHGLNRGESGGW</sequence>
<dbReference type="InterPro" id="IPR001179">
    <property type="entry name" value="PPIase_FKBP_dom"/>
</dbReference>
<gene>
    <name evidence="3" type="ORF">M0R45_019301</name>
</gene>
<evidence type="ECO:0000259" key="2">
    <source>
        <dbReference type="PROSITE" id="PS50059"/>
    </source>
</evidence>
<comment type="catalytic activity">
    <reaction evidence="1">
        <text>[protein]-peptidylproline (omega=180) = [protein]-peptidylproline (omega=0)</text>
        <dbReference type="Rhea" id="RHEA:16237"/>
        <dbReference type="Rhea" id="RHEA-COMP:10747"/>
        <dbReference type="Rhea" id="RHEA-COMP:10748"/>
        <dbReference type="ChEBI" id="CHEBI:83833"/>
        <dbReference type="ChEBI" id="CHEBI:83834"/>
        <dbReference type="EC" id="5.2.1.8"/>
    </reaction>
</comment>
<dbReference type="Pfam" id="PF00254">
    <property type="entry name" value="FKBP_C"/>
    <property type="match status" value="1"/>
</dbReference>
<comment type="caution">
    <text evidence="3">The sequence shown here is derived from an EMBL/GenBank/DDBJ whole genome shotgun (WGS) entry which is preliminary data.</text>
</comment>